<evidence type="ECO:0000256" key="3">
    <source>
        <dbReference type="ARBA" id="ARBA00022475"/>
    </source>
</evidence>
<evidence type="ECO:0000256" key="7">
    <source>
        <dbReference type="ARBA" id="ARBA00023136"/>
    </source>
</evidence>
<keyword evidence="7 8" id="KW-0472">Membrane</keyword>
<comment type="similarity">
    <text evidence="8">Belongs to the binding-protein-dependent transport system permease family.</text>
</comment>
<feature type="transmembrane region" description="Helical" evidence="8">
    <location>
        <begin position="117"/>
        <end position="138"/>
    </location>
</feature>
<evidence type="ECO:0000256" key="8">
    <source>
        <dbReference type="RuleBase" id="RU363032"/>
    </source>
</evidence>
<keyword evidence="2 8" id="KW-0813">Transport</keyword>
<keyword evidence="3" id="KW-1003">Cell membrane</keyword>
<dbReference type="CDD" id="cd06261">
    <property type="entry name" value="TM_PBP2"/>
    <property type="match status" value="1"/>
</dbReference>
<evidence type="ECO:0000256" key="6">
    <source>
        <dbReference type="ARBA" id="ARBA00022989"/>
    </source>
</evidence>
<dbReference type="InterPro" id="IPR035906">
    <property type="entry name" value="MetI-like_sf"/>
</dbReference>
<evidence type="ECO:0000256" key="5">
    <source>
        <dbReference type="ARBA" id="ARBA00022692"/>
    </source>
</evidence>
<keyword evidence="5 8" id="KW-0812">Transmembrane</keyword>
<feature type="transmembrane region" description="Helical" evidence="8">
    <location>
        <begin position="12"/>
        <end position="35"/>
    </location>
</feature>
<dbReference type="PROSITE" id="PS50928">
    <property type="entry name" value="ABC_TM1"/>
    <property type="match status" value="1"/>
</dbReference>
<dbReference type="Proteomes" id="UP000523795">
    <property type="component" value="Unassembled WGS sequence"/>
</dbReference>
<protein>
    <submittedName>
        <fullName evidence="10">ABC transporter permease subunit</fullName>
    </submittedName>
</protein>
<keyword evidence="11" id="KW-1185">Reference proteome</keyword>
<sequence length="163" mass="17236">ALPLGRYRLPAVAAVLVLAVLALGVPLGSVLRWLHAGGAEVWNWPVIGQTLLQTLGFGVAGALVTVVLAFPVAWLAVRHPGRFTKLLEGTNYITSSLPGIVVALAFVSVTISLVRPLYQTVPVAIAAYVLLFLPRALVNLRAGLAQVPHELEETAQSLGRPPL</sequence>
<dbReference type="PANTHER" id="PTHR43357:SF3">
    <property type="entry name" value="FE(3+)-TRANSPORT SYSTEM PERMEASE PROTEIN FBPB 2"/>
    <property type="match status" value="1"/>
</dbReference>
<feature type="domain" description="ABC transmembrane type-1" evidence="9">
    <location>
        <begin position="51"/>
        <end position="163"/>
    </location>
</feature>
<reference evidence="10 11" key="1">
    <citation type="submission" date="2020-04" db="EMBL/GenBank/DDBJ databases">
        <authorList>
            <person name="Liu S."/>
        </authorList>
    </citation>
    <scope>NUCLEOTIDE SEQUENCE [LARGE SCALE GENOMIC DNA]</scope>
    <source>
        <strain evidence="10 11">CGMCC 1.15091</strain>
    </source>
</reference>
<dbReference type="InterPro" id="IPR000515">
    <property type="entry name" value="MetI-like"/>
</dbReference>
<feature type="non-terminal residue" evidence="10">
    <location>
        <position position="163"/>
    </location>
</feature>
<proteinExistence type="inferred from homology"/>
<feature type="transmembrane region" description="Helical" evidence="8">
    <location>
        <begin position="89"/>
        <end position="111"/>
    </location>
</feature>
<keyword evidence="4" id="KW-0997">Cell inner membrane</keyword>
<dbReference type="EMBL" id="JAAZSR010000597">
    <property type="protein sequence ID" value="NKX52559.1"/>
    <property type="molecule type" value="Genomic_DNA"/>
</dbReference>
<evidence type="ECO:0000313" key="11">
    <source>
        <dbReference type="Proteomes" id="UP000523795"/>
    </source>
</evidence>
<comment type="subcellular location">
    <subcellularLocation>
        <location evidence="1">Cell inner membrane</location>
        <topology evidence="1">Multi-pass membrane protein</topology>
    </subcellularLocation>
    <subcellularLocation>
        <location evidence="8">Cell membrane</location>
        <topology evidence="8">Multi-pass membrane protein</topology>
    </subcellularLocation>
</comment>
<dbReference type="Pfam" id="PF00528">
    <property type="entry name" value="BPD_transp_1"/>
    <property type="match status" value="1"/>
</dbReference>
<evidence type="ECO:0000256" key="2">
    <source>
        <dbReference type="ARBA" id="ARBA00022448"/>
    </source>
</evidence>
<organism evidence="10 11">
    <name type="scientific">Arthrobacter deserti</name>
    <dbReference type="NCBI Taxonomy" id="1742687"/>
    <lineage>
        <taxon>Bacteria</taxon>
        <taxon>Bacillati</taxon>
        <taxon>Actinomycetota</taxon>
        <taxon>Actinomycetes</taxon>
        <taxon>Micrococcales</taxon>
        <taxon>Micrococcaceae</taxon>
        <taxon>Arthrobacter</taxon>
    </lineage>
</organism>
<gene>
    <name evidence="10" type="ORF">HER39_18680</name>
</gene>
<comment type="caution">
    <text evidence="10">The sequence shown here is derived from an EMBL/GenBank/DDBJ whole genome shotgun (WGS) entry which is preliminary data.</text>
</comment>
<dbReference type="SUPFAM" id="SSF161098">
    <property type="entry name" value="MetI-like"/>
    <property type="match status" value="1"/>
</dbReference>
<accession>A0ABX1JUV5</accession>
<evidence type="ECO:0000256" key="1">
    <source>
        <dbReference type="ARBA" id="ARBA00004429"/>
    </source>
</evidence>
<evidence type="ECO:0000259" key="9">
    <source>
        <dbReference type="PROSITE" id="PS50928"/>
    </source>
</evidence>
<feature type="transmembrane region" description="Helical" evidence="8">
    <location>
        <begin position="55"/>
        <end position="77"/>
    </location>
</feature>
<evidence type="ECO:0000313" key="10">
    <source>
        <dbReference type="EMBL" id="NKX52559.1"/>
    </source>
</evidence>
<dbReference type="PANTHER" id="PTHR43357">
    <property type="entry name" value="INNER MEMBRANE ABC TRANSPORTER PERMEASE PROTEIN YDCV"/>
    <property type="match status" value="1"/>
</dbReference>
<dbReference type="Gene3D" id="1.10.3720.10">
    <property type="entry name" value="MetI-like"/>
    <property type="match status" value="1"/>
</dbReference>
<name>A0ABX1JUV5_9MICC</name>
<keyword evidence="6 8" id="KW-1133">Transmembrane helix</keyword>
<evidence type="ECO:0000256" key="4">
    <source>
        <dbReference type="ARBA" id="ARBA00022519"/>
    </source>
</evidence>
<feature type="non-terminal residue" evidence="10">
    <location>
        <position position="1"/>
    </location>
</feature>